<dbReference type="GO" id="GO:0009986">
    <property type="term" value="C:cell surface"/>
    <property type="evidence" value="ECO:0007669"/>
    <property type="project" value="UniProtKB-SubCell"/>
</dbReference>
<keyword evidence="7" id="KW-0325">Glycoprotein</keyword>
<sequence length="977" mass="109709">MMVKRRMRGLWIFGSIVAHWTLCFGTFLCDFDYPEDLLSNNAFAVCNMDIGYTGSATLICPRQVNGTEYVWHPQPTSGDTAHLSAYVSGNGKLRVVALSNVVVTDEPVSIVSVRLNPYQTRLIFSLREDQIYAITEHHSIFICGPRDLVFSDTLQLHLDRMNSVAQMQALPWTAETPLINEIKQLGKSIGAVFMYRGHVHMPIHGCGSRPSPLFAADVVTVDPVTGARSCVVDPMSKTRIGFVCEGRVEPDDCLKSLLDTNGDVVSAPLPDYYWNIENFRPWVIAQYINDLALPEFTGECRCIDPETKQMKARIEIRSNTEYVCDIANMIFRNRVRPIIGPWCSVVLHPGSTLTIRFPSYGIASNSSDIQPEISGDKDYETDTDESVPTVALSQLPSIYEYEFEFLPKEMITLRQLKSAHYTDLYDEVSYEEALAGDALELDVSQMAQGEVKLKYRMDKPLALRSGKNLFVYHWTLGSKNTYVLERIRAAVNVSFAFTHRYNIIGCDRSTQSVFNQDISEEFCSASVMKHAAGDIYECVYDGMRDGRQTGIHCETDEELLPGNCDSTGYDLYSNQIVPFPASIGKATPFPIPGFQVFDFESHNISALSFVCSCVNQLGYETSRLVMERNHHETYRYTVRREEPHHTLAPYLLLPWHEVAVSSDELKLSRPIVIFNTSSKSIELNVGTTLWLGCVRDAEVIVFDEMENVEDASDIRTTWLPKHPEMFYYTLNDTAYGRELIRMKYNNTFVTTPRSLEVTYQEVNAAGGYQIIIIDLNKRAIFISKDPMNKKFVPMTFVCGKALQISDLSIVTTNAAASEAASPNDLQTIGSSARYTWNVVEISVKTTDPYMHGCGVTYESIELFKPETPELYDDSGRQIGCKIDIQAAGEAAFYCPAPYVLDPPNCFEKVLMGGIIMNVKDISKSLIASASNHFVILRFDSELIGSGETLRQKPPLECQCVTTKGIVLSTIQIKNYYA</sequence>
<evidence type="ECO:0000256" key="6">
    <source>
        <dbReference type="ARBA" id="ARBA00023157"/>
    </source>
</evidence>
<evidence type="ECO:0000256" key="4">
    <source>
        <dbReference type="ARBA" id="ARBA00022729"/>
    </source>
</evidence>
<dbReference type="EMBL" id="LK391707">
    <property type="protein sequence ID" value="CDR93892.1"/>
    <property type="molecule type" value="Genomic_DNA"/>
</dbReference>
<dbReference type="GeneID" id="24562433"/>
<keyword evidence="4" id="KW-0732">Signal</keyword>
<evidence type="ECO:0000313" key="10">
    <source>
        <dbReference type="Proteomes" id="UP000033188"/>
    </source>
</evidence>
<evidence type="ECO:0000256" key="5">
    <source>
        <dbReference type="ARBA" id="ARBA00023136"/>
    </source>
</evidence>
<dbReference type="InterPro" id="IPR010884">
    <property type="entry name" value="6_CYS_dom"/>
</dbReference>
<dbReference type="GO" id="GO:0005886">
    <property type="term" value="C:plasma membrane"/>
    <property type="evidence" value="ECO:0007669"/>
    <property type="project" value="UniProtKB-SubCell"/>
</dbReference>
<organism evidence="9 10">
    <name type="scientific">Babesia bigemina</name>
    <dbReference type="NCBI Taxonomy" id="5866"/>
    <lineage>
        <taxon>Eukaryota</taxon>
        <taxon>Sar</taxon>
        <taxon>Alveolata</taxon>
        <taxon>Apicomplexa</taxon>
        <taxon>Aconoidasida</taxon>
        <taxon>Piroplasmida</taxon>
        <taxon>Babesiidae</taxon>
        <taxon>Babesia</taxon>
    </lineage>
</organism>
<gene>
    <name evidence="9" type="ORF">BBBOND_0102210</name>
</gene>
<reference evidence="10" key="1">
    <citation type="journal article" date="2014" name="Nucleic Acids Res.">
        <title>The evolutionary dynamics of variant antigen genes in Babesia reveal a history of genomic innovation underlying host-parasite interaction.</title>
        <authorList>
            <person name="Jackson A.P."/>
            <person name="Otto T.D."/>
            <person name="Darby A."/>
            <person name="Ramaprasad A."/>
            <person name="Xia D."/>
            <person name="Echaide I.E."/>
            <person name="Farber M."/>
            <person name="Gahlot S."/>
            <person name="Gamble J."/>
            <person name="Gupta D."/>
            <person name="Gupta Y."/>
            <person name="Jackson L."/>
            <person name="Malandrin L."/>
            <person name="Malas T.B."/>
            <person name="Moussa E."/>
            <person name="Nair M."/>
            <person name="Reid A.J."/>
            <person name="Sanders M."/>
            <person name="Sharma J."/>
            <person name="Tracey A."/>
            <person name="Quail M.A."/>
            <person name="Weir W."/>
            <person name="Wastling J.M."/>
            <person name="Hall N."/>
            <person name="Willadsen P."/>
            <person name="Lingelbach K."/>
            <person name="Shiels B."/>
            <person name="Tait A."/>
            <person name="Berriman M."/>
            <person name="Allred D.R."/>
            <person name="Pain A."/>
        </authorList>
    </citation>
    <scope>NUCLEOTIDE SEQUENCE [LARGE SCALE GENOMIC DNA]</scope>
    <source>
        <strain evidence="10">Bond</strain>
    </source>
</reference>
<dbReference type="Gene3D" id="2.60.40.2860">
    <property type="match status" value="1"/>
</dbReference>
<name>A0A061D1A9_BABBI</name>
<keyword evidence="3" id="KW-1003">Cell membrane</keyword>
<proteinExistence type="predicted"/>
<feature type="domain" description="6-Cys" evidence="8">
    <location>
        <begin position="849"/>
        <end position="977"/>
    </location>
</feature>
<dbReference type="AlphaFoldDB" id="A0A061D1A9"/>
<evidence type="ECO:0000256" key="1">
    <source>
        <dbReference type="ARBA" id="ARBA00004236"/>
    </source>
</evidence>
<evidence type="ECO:0000256" key="7">
    <source>
        <dbReference type="ARBA" id="ARBA00023180"/>
    </source>
</evidence>
<comment type="subcellular location">
    <subcellularLocation>
        <location evidence="1">Cell membrane</location>
    </subcellularLocation>
    <subcellularLocation>
        <location evidence="2">Cell surface</location>
    </subcellularLocation>
</comment>
<dbReference type="KEGG" id="bbig:BBBOND_0102210"/>
<keyword evidence="5" id="KW-0472">Membrane</keyword>
<dbReference type="Pfam" id="PF07422">
    <property type="entry name" value="s48_45"/>
    <property type="match status" value="1"/>
</dbReference>
<dbReference type="VEuPathDB" id="PiroplasmaDB:BBBOND_0102210"/>
<dbReference type="Proteomes" id="UP000033188">
    <property type="component" value="Chromosome 1"/>
</dbReference>
<keyword evidence="6" id="KW-1015">Disulfide bond</keyword>
<dbReference type="RefSeq" id="XP_012766078.1">
    <property type="nucleotide sequence ID" value="XM_012910624.1"/>
</dbReference>
<dbReference type="PROSITE" id="PS51701">
    <property type="entry name" value="6_CYS"/>
    <property type="match status" value="1"/>
</dbReference>
<dbReference type="OrthoDB" id="365660at2759"/>
<accession>A0A061D1A9</accession>
<protein>
    <recommendedName>
        <fullName evidence="8">6-Cys domain-containing protein</fullName>
    </recommendedName>
</protein>
<evidence type="ECO:0000259" key="8">
    <source>
        <dbReference type="PROSITE" id="PS51701"/>
    </source>
</evidence>
<keyword evidence="10" id="KW-1185">Reference proteome</keyword>
<evidence type="ECO:0000256" key="3">
    <source>
        <dbReference type="ARBA" id="ARBA00022475"/>
    </source>
</evidence>
<evidence type="ECO:0000313" key="9">
    <source>
        <dbReference type="EMBL" id="CDR93892.1"/>
    </source>
</evidence>
<evidence type="ECO:0000256" key="2">
    <source>
        <dbReference type="ARBA" id="ARBA00004241"/>
    </source>
</evidence>
<dbReference type="InterPro" id="IPR038160">
    <property type="entry name" value="6_CYS_dom_sf"/>
</dbReference>